<feature type="chain" id="PRO_5038115623" evidence="1">
    <location>
        <begin position="31"/>
        <end position="117"/>
    </location>
</feature>
<dbReference type="AlphaFoldDB" id="A0A915BNX2"/>
<keyword evidence="2" id="KW-1185">Reference proteome</keyword>
<evidence type="ECO:0000256" key="1">
    <source>
        <dbReference type="SAM" id="SignalP"/>
    </source>
</evidence>
<evidence type="ECO:0000313" key="2">
    <source>
        <dbReference type="Proteomes" id="UP000887569"/>
    </source>
</evidence>
<sequence>MHCSHFQNNMRLLIVAFLALFVTLMQTVTAAIPPLTSEGIRVKRYWGGGMGGIGGGIRPPGGIGGIGGGIRPPGGIGGIGGGIRPPGGIGGIGGGIRPPGGIGGIGGGIQPRTSNSD</sequence>
<proteinExistence type="predicted"/>
<dbReference type="WBParaSite" id="PgR049_g001_t03">
    <property type="protein sequence ID" value="PgR049_g001_t03"/>
    <property type="gene ID" value="PgR049_g001"/>
</dbReference>
<accession>A0A915BNX2</accession>
<name>A0A915BNX2_PARUN</name>
<evidence type="ECO:0000313" key="3">
    <source>
        <dbReference type="WBParaSite" id="PgR049_g001_t03"/>
    </source>
</evidence>
<keyword evidence="1" id="KW-0732">Signal</keyword>
<protein>
    <submittedName>
        <fullName evidence="3">Uncharacterized protein</fullName>
    </submittedName>
</protein>
<organism evidence="2 3">
    <name type="scientific">Parascaris univalens</name>
    <name type="common">Nematode worm</name>
    <dbReference type="NCBI Taxonomy" id="6257"/>
    <lineage>
        <taxon>Eukaryota</taxon>
        <taxon>Metazoa</taxon>
        <taxon>Ecdysozoa</taxon>
        <taxon>Nematoda</taxon>
        <taxon>Chromadorea</taxon>
        <taxon>Rhabditida</taxon>
        <taxon>Spirurina</taxon>
        <taxon>Ascaridomorpha</taxon>
        <taxon>Ascaridoidea</taxon>
        <taxon>Ascarididae</taxon>
        <taxon>Parascaris</taxon>
    </lineage>
</organism>
<reference evidence="3" key="1">
    <citation type="submission" date="2022-11" db="UniProtKB">
        <authorList>
            <consortium name="WormBaseParasite"/>
        </authorList>
    </citation>
    <scope>IDENTIFICATION</scope>
</reference>
<dbReference type="Proteomes" id="UP000887569">
    <property type="component" value="Unplaced"/>
</dbReference>
<feature type="signal peptide" evidence="1">
    <location>
        <begin position="1"/>
        <end position="30"/>
    </location>
</feature>